<evidence type="ECO:0000313" key="1">
    <source>
        <dbReference type="EMBL" id="KAF2303440.1"/>
    </source>
</evidence>
<organism evidence="1 2">
    <name type="scientific">Hevea brasiliensis</name>
    <name type="common">Para rubber tree</name>
    <name type="synonym">Siphonia brasiliensis</name>
    <dbReference type="NCBI Taxonomy" id="3981"/>
    <lineage>
        <taxon>Eukaryota</taxon>
        <taxon>Viridiplantae</taxon>
        <taxon>Streptophyta</taxon>
        <taxon>Embryophyta</taxon>
        <taxon>Tracheophyta</taxon>
        <taxon>Spermatophyta</taxon>
        <taxon>Magnoliopsida</taxon>
        <taxon>eudicotyledons</taxon>
        <taxon>Gunneridae</taxon>
        <taxon>Pentapetalae</taxon>
        <taxon>rosids</taxon>
        <taxon>fabids</taxon>
        <taxon>Malpighiales</taxon>
        <taxon>Euphorbiaceae</taxon>
        <taxon>Crotonoideae</taxon>
        <taxon>Micrandreae</taxon>
        <taxon>Hevea</taxon>
    </lineage>
</organism>
<dbReference type="EMBL" id="JAAGAX010000009">
    <property type="protein sequence ID" value="KAF2303440.1"/>
    <property type="molecule type" value="Genomic_DNA"/>
</dbReference>
<gene>
    <name evidence="1" type="ORF">GH714_018353</name>
</gene>
<protein>
    <submittedName>
        <fullName evidence="1">Uncharacterized protein</fullName>
    </submittedName>
</protein>
<accession>A0A6A6LPS3</accession>
<name>A0A6A6LPS3_HEVBR</name>
<keyword evidence="2" id="KW-1185">Reference proteome</keyword>
<dbReference type="AlphaFoldDB" id="A0A6A6LPS3"/>
<comment type="caution">
    <text evidence="1">The sequence shown here is derived from an EMBL/GenBank/DDBJ whole genome shotgun (WGS) entry which is preliminary data.</text>
</comment>
<evidence type="ECO:0000313" key="2">
    <source>
        <dbReference type="Proteomes" id="UP000467840"/>
    </source>
</evidence>
<reference evidence="1 2" key="1">
    <citation type="journal article" date="2020" name="Mol. Plant">
        <title>The Chromosome-Based Rubber Tree Genome Provides New Insights into Spurge Genome Evolution and Rubber Biosynthesis.</title>
        <authorList>
            <person name="Liu J."/>
            <person name="Shi C."/>
            <person name="Shi C.C."/>
            <person name="Li W."/>
            <person name="Zhang Q.J."/>
            <person name="Zhang Y."/>
            <person name="Li K."/>
            <person name="Lu H.F."/>
            <person name="Shi C."/>
            <person name="Zhu S.T."/>
            <person name="Xiao Z.Y."/>
            <person name="Nan H."/>
            <person name="Yue Y."/>
            <person name="Zhu X.G."/>
            <person name="Wu Y."/>
            <person name="Hong X.N."/>
            <person name="Fan G.Y."/>
            <person name="Tong Y."/>
            <person name="Zhang D."/>
            <person name="Mao C.L."/>
            <person name="Liu Y.L."/>
            <person name="Hao S.J."/>
            <person name="Liu W.Q."/>
            <person name="Lv M.Q."/>
            <person name="Zhang H.B."/>
            <person name="Liu Y."/>
            <person name="Hu-Tang G.R."/>
            <person name="Wang J.P."/>
            <person name="Wang J.H."/>
            <person name="Sun Y.H."/>
            <person name="Ni S.B."/>
            <person name="Chen W.B."/>
            <person name="Zhang X.C."/>
            <person name="Jiao Y.N."/>
            <person name="Eichler E.E."/>
            <person name="Li G.H."/>
            <person name="Liu X."/>
            <person name="Gao L.Z."/>
        </authorList>
    </citation>
    <scope>NUCLEOTIDE SEQUENCE [LARGE SCALE GENOMIC DNA]</scope>
    <source>
        <strain evidence="2">cv. GT1</strain>
        <tissue evidence="1">Leaf</tissue>
    </source>
</reference>
<proteinExistence type="predicted"/>
<sequence length="131" mass="15086">MDSWVQFTVGRDVEDLTLDFSIAEVKYEYELLGTPVLESLKLLSCVGIHRLNLSLNSHLKDLVISGAVISYEEDDTVLEILGPHLKIQEILGFWCKKKWKLMNMSSLIRATLDFQVKEGTHENWNDFLKKC</sequence>
<dbReference type="Proteomes" id="UP000467840">
    <property type="component" value="Chromosome 16"/>
</dbReference>